<feature type="domain" description="TRNA-binding" evidence="17">
    <location>
        <begin position="6"/>
        <end position="106"/>
    </location>
</feature>
<evidence type="ECO:0000313" key="19">
    <source>
        <dbReference type="Proteomes" id="UP000229112"/>
    </source>
</evidence>
<evidence type="ECO:0000256" key="1">
    <source>
        <dbReference type="ARBA" id="ARBA00003314"/>
    </source>
</evidence>
<dbReference type="PANTHER" id="PTHR11586">
    <property type="entry name" value="TRNA-AMINOACYLATION COFACTOR ARC1 FAMILY MEMBER"/>
    <property type="match status" value="1"/>
</dbReference>
<comment type="subcellular location">
    <subcellularLocation>
        <location evidence="2">Cytoplasm</location>
    </subcellularLocation>
</comment>
<comment type="function">
    <text evidence="1">Is required not only for elongation of protein synthesis but also for the initiation of all mRNA translation through initiator tRNA(fMet) aminoacylation.</text>
</comment>
<keyword evidence="8 18" id="KW-0436">Ligase</keyword>
<evidence type="ECO:0000256" key="14">
    <source>
        <dbReference type="ARBA" id="ARBA00030904"/>
    </source>
</evidence>
<evidence type="ECO:0000256" key="5">
    <source>
        <dbReference type="ARBA" id="ARBA00018753"/>
    </source>
</evidence>
<dbReference type="CDD" id="cd02800">
    <property type="entry name" value="tRNA_bind_EcMetRS_like"/>
    <property type="match status" value="1"/>
</dbReference>
<dbReference type="InterPro" id="IPR012340">
    <property type="entry name" value="NA-bd_OB-fold"/>
</dbReference>
<keyword evidence="13" id="KW-0030">Aminoacyl-tRNA synthetase</keyword>
<dbReference type="AlphaFoldDB" id="A0A2M6WJV9"/>
<evidence type="ECO:0000256" key="12">
    <source>
        <dbReference type="ARBA" id="ARBA00022917"/>
    </source>
</evidence>
<comment type="subunit">
    <text evidence="3">Homodimer.</text>
</comment>
<evidence type="ECO:0000256" key="7">
    <source>
        <dbReference type="ARBA" id="ARBA00022555"/>
    </source>
</evidence>
<dbReference type="SUPFAM" id="SSF50249">
    <property type="entry name" value="Nucleic acid-binding proteins"/>
    <property type="match status" value="1"/>
</dbReference>
<evidence type="ECO:0000313" key="18">
    <source>
        <dbReference type="EMBL" id="PIT93043.1"/>
    </source>
</evidence>
<evidence type="ECO:0000256" key="8">
    <source>
        <dbReference type="ARBA" id="ARBA00022598"/>
    </source>
</evidence>
<dbReference type="PROSITE" id="PS50886">
    <property type="entry name" value="TRBD"/>
    <property type="match status" value="1"/>
</dbReference>
<protein>
    <recommendedName>
        <fullName evidence="5">Methionine--tRNA ligase</fullName>
        <ecNumber evidence="4">6.1.1.10</ecNumber>
    </recommendedName>
    <alternativeName>
        <fullName evidence="14">Methionyl-tRNA synthetase</fullName>
    </alternativeName>
</protein>
<evidence type="ECO:0000256" key="13">
    <source>
        <dbReference type="ARBA" id="ARBA00023146"/>
    </source>
</evidence>
<keyword evidence="11 16" id="KW-0694">RNA-binding</keyword>
<keyword evidence="12" id="KW-0648">Protein biosynthesis</keyword>
<dbReference type="InterPro" id="IPR004495">
    <property type="entry name" value="Met-tRNA-synth_bsu_C"/>
</dbReference>
<evidence type="ECO:0000256" key="11">
    <source>
        <dbReference type="ARBA" id="ARBA00022884"/>
    </source>
</evidence>
<evidence type="ECO:0000256" key="16">
    <source>
        <dbReference type="PROSITE-ProRule" id="PRU00209"/>
    </source>
</evidence>
<dbReference type="InterPro" id="IPR051270">
    <property type="entry name" value="Tyrosine-tRNA_ligase_regulator"/>
</dbReference>
<gene>
    <name evidence="18" type="primary">metG</name>
    <name evidence="18" type="ORF">COU06_02170</name>
</gene>
<dbReference type="FunFam" id="2.40.50.140:FF:000042">
    <property type="entry name" value="Methionine--tRNA ligase"/>
    <property type="match status" value="1"/>
</dbReference>
<dbReference type="Proteomes" id="UP000229112">
    <property type="component" value="Unassembled WGS sequence"/>
</dbReference>
<dbReference type="GO" id="GO:0006431">
    <property type="term" value="P:methionyl-tRNA aminoacylation"/>
    <property type="evidence" value="ECO:0007669"/>
    <property type="project" value="InterPro"/>
</dbReference>
<dbReference type="GO" id="GO:0004825">
    <property type="term" value="F:methionine-tRNA ligase activity"/>
    <property type="evidence" value="ECO:0007669"/>
    <property type="project" value="UniProtKB-EC"/>
</dbReference>
<dbReference type="Gene3D" id="2.40.50.140">
    <property type="entry name" value="Nucleic acid-binding proteins"/>
    <property type="match status" value="1"/>
</dbReference>
<dbReference type="GO" id="GO:0000049">
    <property type="term" value="F:tRNA binding"/>
    <property type="evidence" value="ECO:0007669"/>
    <property type="project" value="UniProtKB-UniRule"/>
</dbReference>
<evidence type="ECO:0000256" key="9">
    <source>
        <dbReference type="ARBA" id="ARBA00022741"/>
    </source>
</evidence>
<comment type="catalytic activity">
    <reaction evidence="15">
        <text>tRNA(Met) + L-methionine + ATP = L-methionyl-tRNA(Met) + AMP + diphosphate</text>
        <dbReference type="Rhea" id="RHEA:13481"/>
        <dbReference type="Rhea" id="RHEA-COMP:9667"/>
        <dbReference type="Rhea" id="RHEA-COMP:9698"/>
        <dbReference type="ChEBI" id="CHEBI:30616"/>
        <dbReference type="ChEBI" id="CHEBI:33019"/>
        <dbReference type="ChEBI" id="CHEBI:57844"/>
        <dbReference type="ChEBI" id="CHEBI:78442"/>
        <dbReference type="ChEBI" id="CHEBI:78530"/>
        <dbReference type="ChEBI" id="CHEBI:456215"/>
        <dbReference type="EC" id="6.1.1.10"/>
    </reaction>
</comment>
<dbReference type="GO" id="GO:0005737">
    <property type="term" value="C:cytoplasm"/>
    <property type="evidence" value="ECO:0007669"/>
    <property type="project" value="UniProtKB-SubCell"/>
</dbReference>
<keyword evidence="7 16" id="KW-0820">tRNA-binding</keyword>
<dbReference type="EMBL" id="PFAY01000017">
    <property type="protein sequence ID" value="PIT93043.1"/>
    <property type="molecule type" value="Genomic_DNA"/>
</dbReference>
<dbReference type="InterPro" id="IPR002547">
    <property type="entry name" value="tRNA-bd_dom"/>
</dbReference>
<comment type="caution">
    <text evidence="18">The sequence shown here is derived from an EMBL/GenBank/DDBJ whole genome shotgun (WGS) entry which is preliminary data.</text>
</comment>
<evidence type="ECO:0000259" key="17">
    <source>
        <dbReference type="PROSITE" id="PS50886"/>
    </source>
</evidence>
<name>A0A2M6WJV9_9BACT</name>
<dbReference type="GO" id="GO:0005524">
    <property type="term" value="F:ATP binding"/>
    <property type="evidence" value="ECO:0007669"/>
    <property type="project" value="UniProtKB-KW"/>
</dbReference>
<evidence type="ECO:0000256" key="10">
    <source>
        <dbReference type="ARBA" id="ARBA00022840"/>
    </source>
</evidence>
<keyword evidence="9" id="KW-0547">Nucleotide-binding</keyword>
<dbReference type="NCBIfam" id="TIGR00399">
    <property type="entry name" value="metG_C_term"/>
    <property type="match status" value="1"/>
</dbReference>
<evidence type="ECO:0000256" key="15">
    <source>
        <dbReference type="ARBA" id="ARBA00047364"/>
    </source>
</evidence>
<dbReference type="Pfam" id="PF01588">
    <property type="entry name" value="tRNA_bind"/>
    <property type="match status" value="1"/>
</dbReference>
<evidence type="ECO:0000256" key="2">
    <source>
        <dbReference type="ARBA" id="ARBA00004496"/>
    </source>
</evidence>
<keyword evidence="10" id="KW-0067">ATP-binding</keyword>
<accession>A0A2M6WJV9</accession>
<evidence type="ECO:0000256" key="6">
    <source>
        <dbReference type="ARBA" id="ARBA00022490"/>
    </source>
</evidence>
<evidence type="ECO:0000256" key="3">
    <source>
        <dbReference type="ARBA" id="ARBA00011738"/>
    </source>
</evidence>
<sequence>MINYEDFSKLDLRVAEIISAERIEGADKLLKLTLRVAEEERTVASGIAQDYTPEELVGKQVVLLANLEPRTLRGVESQGMILAASGSEKPILIIPESKVLPGTKIK</sequence>
<evidence type="ECO:0000256" key="4">
    <source>
        <dbReference type="ARBA" id="ARBA00012838"/>
    </source>
</evidence>
<dbReference type="EC" id="6.1.1.10" evidence="4"/>
<organism evidence="18 19">
    <name type="scientific">Candidatus Harrisonbacteria bacterium CG10_big_fil_rev_8_21_14_0_10_38_8</name>
    <dbReference type="NCBI Taxonomy" id="1974582"/>
    <lineage>
        <taxon>Bacteria</taxon>
        <taxon>Candidatus Harrisoniibacteriota</taxon>
    </lineage>
</organism>
<proteinExistence type="predicted"/>
<dbReference type="PANTHER" id="PTHR11586:SF37">
    <property type="entry name" value="TRNA-BINDING DOMAIN-CONTAINING PROTEIN"/>
    <property type="match status" value="1"/>
</dbReference>
<reference evidence="19" key="1">
    <citation type="submission" date="2017-09" db="EMBL/GenBank/DDBJ databases">
        <title>Depth-based differentiation of microbial function through sediment-hosted aquifers and enrichment of novel symbionts in the deep terrestrial subsurface.</title>
        <authorList>
            <person name="Probst A.J."/>
            <person name="Ladd B."/>
            <person name="Jarett J.K."/>
            <person name="Geller-Mcgrath D.E."/>
            <person name="Sieber C.M.K."/>
            <person name="Emerson J.B."/>
            <person name="Anantharaman K."/>
            <person name="Thomas B.C."/>
            <person name="Malmstrom R."/>
            <person name="Stieglmeier M."/>
            <person name="Klingl A."/>
            <person name="Woyke T."/>
            <person name="Ryan C.M."/>
            <person name="Banfield J.F."/>
        </authorList>
    </citation>
    <scope>NUCLEOTIDE SEQUENCE [LARGE SCALE GENOMIC DNA]</scope>
</reference>
<keyword evidence="6" id="KW-0963">Cytoplasm</keyword>